<reference evidence="1" key="1">
    <citation type="submission" date="2021-06" db="EMBL/GenBank/DDBJ databases">
        <authorList>
            <person name="Kallberg Y."/>
            <person name="Tangrot J."/>
            <person name="Rosling A."/>
        </authorList>
    </citation>
    <scope>NUCLEOTIDE SEQUENCE</scope>
    <source>
        <strain evidence="1">IL203A</strain>
    </source>
</reference>
<comment type="caution">
    <text evidence="1">The sequence shown here is derived from an EMBL/GenBank/DDBJ whole genome shotgun (WGS) entry which is preliminary data.</text>
</comment>
<feature type="non-terminal residue" evidence="1">
    <location>
        <position position="238"/>
    </location>
</feature>
<organism evidence="1 2">
    <name type="scientific">Dentiscutata heterogama</name>
    <dbReference type="NCBI Taxonomy" id="1316150"/>
    <lineage>
        <taxon>Eukaryota</taxon>
        <taxon>Fungi</taxon>
        <taxon>Fungi incertae sedis</taxon>
        <taxon>Mucoromycota</taxon>
        <taxon>Glomeromycotina</taxon>
        <taxon>Glomeromycetes</taxon>
        <taxon>Diversisporales</taxon>
        <taxon>Gigasporaceae</taxon>
        <taxon>Dentiscutata</taxon>
    </lineage>
</organism>
<proteinExistence type="predicted"/>
<accession>A0ACA9Q4F7</accession>
<dbReference type="EMBL" id="CAJVPU010038817">
    <property type="protein sequence ID" value="CAG8735740.1"/>
    <property type="molecule type" value="Genomic_DNA"/>
</dbReference>
<sequence length="238" mass="27802">MNFASGRLYWELTTCDDLGQLEDFEKYKVCLLFNSTSLNGFKKDFIQQDILDPFYCLTIDLFHDYHLWQCVLGTNFFWIKLADRSKSITLYNIYKINDVIQQSFEKFNSQNVFIKTFSDPDISIDCLPCIDLTLESEFSDKTKLSINEILQSWIVAWKKDEDLNEKDYIHLFIISSLNKLLGVLLSYVILYGQSSDISKITDEIKNTIIINNQNPITYRRYSRNGSTTVIIKNLKEPG</sequence>
<dbReference type="Proteomes" id="UP000789702">
    <property type="component" value="Unassembled WGS sequence"/>
</dbReference>
<evidence type="ECO:0000313" key="2">
    <source>
        <dbReference type="Proteomes" id="UP000789702"/>
    </source>
</evidence>
<gene>
    <name evidence="1" type="ORF">DHETER_LOCUS13725</name>
</gene>
<name>A0ACA9Q4F7_9GLOM</name>
<keyword evidence="2" id="KW-1185">Reference proteome</keyword>
<protein>
    <submittedName>
        <fullName evidence="1">6120_t:CDS:1</fullName>
    </submittedName>
</protein>
<evidence type="ECO:0000313" key="1">
    <source>
        <dbReference type="EMBL" id="CAG8735740.1"/>
    </source>
</evidence>